<evidence type="ECO:0000313" key="2">
    <source>
        <dbReference type="Proteomes" id="UP000326687"/>
    </source>
</evidence>
<proteinExistence type="predicted"/>
<accession>A0A5N3S6I1</accession>
<dbReference type="EMBL" id="VXDD01000002">
    <property type="protein sequence ID" value="KAB0302107.1"/>
    <property type="molecule type" value="Genomic_DNA"/>
</dbReference>
<reference evidence="1 2" key="1">
    <citation type="submission" date="2019-09" db="EMBL/GenBank/DDBJ databases">
        <title>Vibrio Fortis S7-72.</title>
        <authorList>
            <person name="Das S.K."/>
        </authorList>
    </citation>
    <scope>NUCLEOTIDE SEQUENCE [LARGE SCALE GENOMIC DNA]</scope>
    <source>
        <strain evidence="1 2">S7-72</strain>
    </source>
</reference>
<evidence type="ECO:0008006" key="3">
    <source>
        <dbReference type="Google" id="ProtNLM"/>
    </source>
</evidence>
<evidence type="ECO:0000313" key="1">
    <source>
        <dbReference type="EMBL" id="KAB0302107.1"/>
    </source>
</evidence>
<dbReference type="Proteomes" id="UP000326687">
    <property type="component" value="Unassembled WGS sequence"/>
</dbReference>
<sequence length="581" mass="66718">MSSIAYLSGWKPELCFQLDTEDNRRADLNRYLVKHFPATEKLQQGCQFQDANREGFVYQIKARFGEKIEEGESHYNLHQHYTKLSLYLRWCDLNSAIAFSQESLEGYMSHLQTRVMQGTLKRSSYRGYYSNLLVIFRDYLDLPSSYFNGITVMDNSDSEPFEAYSRSDLNQLLPFLRSLFKQTYRQFIESPETHIKAFKSKSTMTFKWKGQTYKLCSGITKMMCAGTYLLSYYTYANTSDLFQLSQPKNASTSIGETWYTMPAFKRRAFKTIQIEMAEHELDLPKYAMRFFDSLLNASRLISTDENATLLQTVVAQKATPMKKATLQDFQRGWVEKHFTFIDQTGRRLRPTISRFRETGAQITAYHQGEMMNDIMLGNTPNTRKRSYSEGNRITNNGMMQDAMSIREEEIKSGVKTKEAQTNLGIDVLVIEEEKKVNLPDLSRTPNGGSCATPFGDKSEKYTKKALKQGLLSEGERLACADLLACFGCPSQVIVQSLSDIWCLLSFKECIEESLYLHLNASHYYGNFKNVVTFIEENILPNIDRKLLKEAETKLNDEGSHPNWDDTDSILGFIPVSSQDLS</sequence>
<dbReference type="RefSeq" id="WP_150896056.1">
    <property type="nucleotide sequence ID" value="NZ_VXDD01000002.1"/>
</dbReference>
<name>A0A5N3S6I1_9VIBR</name>
<dbReference type="AlphaFoldDB" id="A0A5N3S6I1"/>
<protein>
    <recommendedName>
        <fullName evidence="3">Integrase</fullName>
    </recommendedName>
</protein>
<comment type="caution">
    <text evidence="1">The sequence shown here is derived from an EMBL/GenBank/DDBJ whole genome shotgun (WGS) entry which is preliminary data.</text>
</comment>
<gene>
    <name evidence="1" type="ORF">F2Z80_13660</name>
</gene>
<organism evidence="1 2">
    <name type="scientific">Vibrio fortis</name>
    <dbReference type="NCBI Taxonomy" id="212667"/>
    <lineage>
        <taxon>Bacteria</taxon>
        <taxon>Pseudomonadati</taxon>
        <taxon>Pseudomonadota</taxon>
        <taxon>Gammaproteobacteria</taxon>
        <taxon>Vibrionales</taxon>
        <taxon>Vibrionaceae</taxon>
        <taxon>Vibrio</taxon>
    </lineage>
</organism>